<dbReference type="eggNOG" id="COG2205">
    <property type="taxonomic scope" value="Bacteria"/>
</dbReference>
<dbReference type="AlphaFoldDB" id="U3AXK4"/>
<keyword evidence="14" id="KW-1185">Reference proteome</keyword>
<dbReference type="SUPFAM" id="SSF52172">
    <property type="entry name" value="CheY-like"/>
    <property type="match status" value="1"/>
</dbReference>
<dbReference type="EC" id="2.7.13.3" evidence="3"/>
<dbReference type="PROSITE" id="PS50110">
    <property type="entry name" value="RESPONSE_REGULATORY"/>
    <property type="match status" value="1"/>
</dbReference>
<dbReference type="InterPro" id="IPR000014">
    <property type="entry name" value="PAS"/>
</dbReference>
<reference evidence="13 14" key="1">
    <citation type="submission" date="2013-09" db="EMBL/GenBank/DDBJ databases">
        <title>Whole genome shotgun sequence of Vibrio ezurae NBRC 102218.</title>
        <authorList>
            <person name="Yoshida I."/>
            <person name="Hosoyama A."/>
            <person name="Numata M."/>
            <person name="Hashimoto M."/>
            <person name="Hosoyama Y."/>
            <person name="Tsuchikane K."/>
            <person name="Noguchi M."/>
            <person name="Hirakata S."/>
            <person name="Ichikawa N."/>
            <person name="Ohji S."/>
            <person name="Yamazoe A."/>
            <person name="Fujita N."/>
        </authorList>
    </citation>
    <scope>NUCLEOTIDE SEQUENCE [LARGE SCALE GENOMIC DNA]</scope>
    <source>
        <strain evidence="13 14">NBRC 102218</strain>
    </source>
</reference>
<evidence type="ECO:0000259" key="12">
    <source>
        <dbReference type="PROSITE" id="PS50885"/>
    </source>
</evidence>
<evidence type="ECO:0000256" key="1">
    <source>
        <dbReference type="ARBA" id="ARBA00000085"/>
    </source>
</evidence>
<organism evidence="13 14">
    <name type="scientific">Vibrio ezurae NBRC 102218</name>
    <dbReference type="NCBI Taxonomy" id="1219080"/>
    <lineage>
        <taxon>Bacteria</taxon>
        <taxon>Pseudomonadati</taxon>
        <taxon>Pseudomonadota</taxon>
        <taxon>Gammaproteobacteria</taxon>
        <taxon>Vibrionales</taxon>
        <taxon>Vibrionaceae</taxon>
        <taxon>Vibrio</taxon>
    </lineage>
</organism>
<feature type="domain" description="Response regulatory" evidence="11">
    <location>
        <begin position="708"/>
        <end position="824"/>
    </location>
</feature>
<dbReference type="InterPro" id="IPR004358">
    <property type="entry name" value="Sig_transdc_His_kin-like_C"/>
</dbReference>
<dbReference type="Gene3D" id="3.30.450.20">
    <property type="entry name" value="PAS domain"/>
    <property type="match status" value="1"/>
</dbReference>
<evidence type="ECO:0000313" key="14">
    <source>
        <dbReference type="Proteomes" id="UP000016562"/>
    </source>
</evidence>
<proteinExistence type="predicted"/>
<name>U3AXK4_9VIBR</name>
<gene>
    <name evidence="13" type="ORF">VEZ01S_02_00610</name>
</gene>
<dbReference type="STRING" id="1219080.VEZ01S_02_00610"/>
<dbReference type="SMART" id="SM00304">
    <property type="entry name" value="HAMP"/>
    <property type="match status" value="1"/>
</dbReference>
<dbReference type="InterPro" id="IPR003661">
    <property type="entry name" value="HisK_dim/P_dom"/>
</dbReference>
<dbReference type="Pfam" id="PF00672">
    <property type="entry name" value="HAMP"/>
    <property type="match status" value="1"/>
</dbReference>
<keyword evidence="9" id="KW-0472">Membrane</keyword>
<dbReference type="Pfam" id="PF00989">
    <property type="entry name" value="PAS"/>
    <property type="match status" value="1"/>
</dbReference>
<dbReference type="Proteomes" id="UP000016562">
    <property type="component" value="Unassembled WGS sequence"/>
</dbReference>
<dbReference type="SUPFAM" id="SSF55874">
    <property type="entry name" value="ATPase domain of HSP90 chaperone/DNA topoisomerase II/histidine kinase"/>
    <property type="match status" value="1"/>
</dbReference>
<dbReference type="GO" id="GO:0000155">
    <property type="term" value="F:phosphorelay sensor kinase activity"/>
    <property type="evidence" value="ECO:0007669"/>
    <property type="project" value="InterPro"/>
</dbReference>
<dbReference type="GO" id="GO:0005886">
    <property type="term" value="C:plasma membrane"/>
    <property type="evidence" value="ECO:0007669"/>
    <property type="project" value="TreeGrafter"/>
</dbReference>
<keyword evidence="9" id="KW-1133">Transmembrane helix</keyword>
<accession>U3AXK4</accession>
<evidence type="ECO:0000259" key="10">
    <source>
        <dbReference type="PROSITE" id="PS50109"/>
    </source>
</evidence>
<dbReference type="GO" id="GO:0009927">
    <property type="term" value="F:histidine phosphotransfer kinase activity"/>
    <property type="evidence" value="ECO:0007669"/>
    <property type="project" value="TreeGrafter"/>
</dbReference>
<dbReference type="EMBL" id="BATM01000002">
    <property type="protein sequence ID" value="GAD78480.1"/>
    <property type="molecule type" value="Genomic_DNA"/>
</dbReference>
<dbReference type="InterPro" id="IPR036097">
    <property type="entry name" value="HisK_dim/P_sf"/>
</dbReference>
<dbReference type="PANTHER" id="PTHR43047:SF72">
    <property type="entry name" value="OSMOSENSING HISTIDINE PROTEIN KINASE SLN1"/>
    <property type="match status" value="1"/>
</dbReference>
<keyword evidence="9" id="KW-0812">Transmembrane</keyword>
<dbReference type="PROSITE" id="PS50109">
    <property type="entry name" value="HIS_KIN"/>
    <property type="match status" value="1"/>
</dbReference>
<dbReference type="InterPro" id="IPR036890">
    <property type="entry name" value="HATPase_C_sf"/>
</dbReference>
<dbReference type="Pfam" id="PF00512">
    <property type="entry name" value="HisKA"/>
    <property type="match status" value="1"/>
</dbReference>
<comment type="catalytic activity">
    <reaction evidence="1">
        <text>ATP + protein L-histidine = ADP + protein N-phospho-L-histidine.</text>
        <dbReference type="EC" id="2.7.13.3"/>
    </reaction>
</comment>
<dbReference type="eggNOG" id="COG0745">
    <property type="taxonomic scope" value="Bacteria"/>
</dbReference>
<evidence type="ECO:0000256" key="8">
    <source>
        <dbReference type="PROSITE-ProRule" id="PRU00169"/>
    </source>
</evidence>
<dbReference type="InterPro" id="IPR013767">
    <property type="entry name" value="PAS_fold"/>
</dbReference>
<dbReference type="CDD" id="cd06225">
    <property type="entry name" value="HAMP"/>
    <property type="match status" value="1"/>
</dbReference>
<feature type="transmembrane region" description="Helical" evidence="9">
    <location>
        <begin position="341"/>
        <end position="363"/>
    </location>
</feature>
<dbReference type="InterPro" id="IPR003594">
    <property type="entry name" value="HATPase_dom"/>
</dbReference>
<sequence>MGAFLLVSLPPMLLIAFFFLQSHIEDLQEQSKTYLTSMRDGTTTQVAAYVKNLDSEVIGFVHSELAYASGGRFYGLIDSFRRLGPDIERSRLIGQQQYIVGSGDKINTKTAKENSNYLNIRRYQLLHTRYHSTYQSLLQRSDFDDLALVDLDGNVAYSVQKHGYYSTNLNTGPYKDSNLGVLFQRLKHYVDTNKNTFDKYNDIVLMSDFAKDTHSINETTKEVAWFAAPIVQQGYLHSYAFFRLPLASLTHLIDNTDADYPHLLLVDESHKLLAQTTDNNAEKSSYIINKALQGIHQVETYNNAENQSMIAAYTPLYIHDLKWAVIAETPENIAFARVNRLYSVFLLIVLSVTVGIIICSHYLSNFITRPLLKLAWTAEKISTGDLNEHVEGTEHEDEIGRLAVSFERMQRSIRDKIDLIHQQNKELAYNLDTIAIKNKELQKADKLKDEFLATTSHELRTPLHGMIGVAQAMISEAHGSIPATQRYQLEIIINSGNRLSNLVDDLLDYHKMQYGQLKLEPMAVSLALTSQLVLELSKHLVDKKPVRIINQIDDTLPMVSADPQRLEQIFYNLVGNAMKFTSEGKVILTAEADGEYVKVQIIDTGRGIAKDDLKYIFEPLIQGHSSSYHQGTGLGLSISKQLIEIMHGELSVSSQPMLGTTFTVRLPIAKEGQLRASDSNREMTHYTREELLFIEPTQPQLNNINGKRVMIADDEPVNLKVLESFLRIEGYSVISANNGRQVLELIAQEKPDILLLDIMMPELSGFEVCKSLRELYSYNELPIIMLTALGQNEDKIKGFECGANDYLVKPFNKQELSARIRVHINAALSEARQQENESLSAELVQREKVESLLLETQSKLLEQLESAPEAIICINENHKITFANKTAITLLKRSSEQIKRSQIEEFIAPSYLQFDQPHRSVNIDLFVGETKQVIASDIFTLPLETGLRGMIIFNFSPDEANQRITRLEVALDALANYAFSGDRSQLAQLKELGDEFSDLVAMMQHDKESKQQNMRQLLVDCMSCALEYWEAQQGNSKFTFAEQSGLWRVYLDRSTLQTRTLDKYLRIETLPKTPRWRTVLNSLDYILANTDNDNAQRAQLMALREQLQHIVSQ</sequence>
<keyword evidence="5" id="KW-0808">Transferase</keyword>
<feature type="domain" description="Histidine kinase" evidence="10">
    <location>
        <begin position="454"/>
        <end position="670"/>
    </location>
</feature>
<dbReference type="SMART" id="SM00091">
    <property type="entry name" value="PAS"/>
    <property type="match status" value="1"/>
</dbReference>
<dbReference type="SUPFAM" id="SSF158472">
    <property type="entry name" value="HAMP domain-like"/>
    <property type="match status" value="1"/>
</dbReference>
<dbReference type="PANTHER" id="PTHR43047">
    <property type="entry name" value="TWO-COMPONENT HISTIDINE PROTEIN KINASE"/>
    <property type="match status" value="1"/>
</dbReference>
<dbReference type="Gene3D" id="6.10.340.10">
    <property type="match status" value="1"/>
</dbReference>
<dbReference type="CDD" id="cd16922">
    <property type="entry name" value="HATPase_EvgS-ArcB-TorS-like"/>
    <property type="match status" value="1"/>
</dbReference>
<dbReference type="GO" id="GO:0016787">
    <property type="term" value="F:hydrolase activity"/>
    <property type="evidence" value="ECO:0007669"/>
    <property type="project" value="UniProtKB-KW"/>
</dbReference>
<comment type="subcellular location">
    <subcellularLocation>
        <location evidence="2">Membrane</location>
    </subcellularLocation>
</comment>
<dbReference type="InterPro" id="IPR035965">
    <property type="entry name" value="PAS-like_dom_sf"/>
</dbReference>
<dbReference type="SMART" id="SM00388">
    <property type="entry name" value="HisKA"/>
    <property type="match status" value="1"/>
</dbReference>
<keyword evidence="7" id="KW-0378">Hydrolase</keyword>
<dbReference type="GO" id="GO:0006355">
    <property type="term" value="P:regulation of DNA-templated transcription"/>
    <property type="evidence" value="ECO:0007669"/>
    <property type="project" value="InterPro"/>
</dbReference>
<dbReference type="Gene3D" id="3.40.50.2300">
    <property type="match status" value="1"/>
</dbReference>
<dbReference type="Gene3D" id="1.10.287.130">
    <property type="match status" value="1"/>
</dbReference>
<evidence type="ECO:0000256" key="9">
    <source>
        <dbReference type="SAM" id="Phobius"/>
    </source>
</evidence>
<dbReference type="InterPro" id="IPR005467">
    <property type="entry name" value="His_kinase_dom"/>
</dbReference>
<keyword evidence="4 8" id="KW-0597">Phosphoprotein</keyword>
<dbReference type="Pfam" id="PF00072">
    <property type="entry name" value="Response_reg"/>
    <property type="match status" value="1"/>
</dbReference>
<dbReference type="PRINTS" id="PR00344">
    <property type="entry name" value="BCTRLSENSOR"/>
</dbReference>
<evidence type="ECO:0000259" key="11">
    <source>
        <dbReference type="PROSITE" id="PS50110"/>
    </source>
</evidence>
<dbReference type="InterPro" id="IPR001789">
    <property type="entry name" value="Sig_transdc_resp-reg_receiver"/>
</dbReference>
<evidence type="ECO:0000313" key="13">
    <source>
        <dbReference type="EMBL" id="GAD78480.1"/>
    </source>
</evidence>
<dbReference type="Pfam" id="PF02518">
    <property type="entry name" value="HATPase_c"/>
    <property type="match status" value="1"/>
</dbReference>
<evidence type="ECO:0000256" key="2">
    <source>
        <dbReference type="ARBA" id="ARBA00004370"/>
    </source>
</evidence>
<evidence type="ECO:0000256" key="6">
    <source>
        <dbReference type="ARBA" id="ARBA00022777"/>
    </source>
</evidence>
<dbReference type="SUPFAM" id="SSF55785">
    <property type="entry name" value="PYP-like sensor domain (PAS domain)"/>
    <property type="match status" value="1"/>
</dbReference>
<dbReference type="CDD" id="cd00082">
    <property type="entry name" value="HisKA"/>
    <property type="match status" value="1"/>
</dbReference>
<dbReference type="SMART" id="SM00448">
    <property type="entry name" value="REC"/>
    <property type="match status" value="1"/>
</dbReference>
<dbReference type="PROSITE" id="PS50885">
    <property type="entry name" value="HAMP"/>
    <property type="match status" value="1"/>
</dbReference>
<evidence type="ECO:0000256" key="4">
    <source>
        <dbReference type="ARBA" id="ARBA00022553"/>
    </source>
</evidence>
<feature type="modified residue" description="4-aspartylphosphate" evidence="8">
    <location>
        <position position="757"/>
    </location>
</feature>
<keyword evidence="6" id="KW-0418">Kinase</keyword>
<dbReference type="CDD" id="cd22890">
    <property type="entry name" value="ChiS-DBD"/>
    <property type="match status" value="1"/>
</dbReference>
<dbReference type="Gene3D" id="3.30.565.10">
    <property type="entry name" value="Histidine kinase-like ATPase, C-terminal domain"/>
    <property type="match status" value="1"/>
</dbReference>
<comment type="caution">
    <text evidence="13">The sequence shown here is derived from an EMBL/GenBank/DDBJ whole genome shotgun (WGS) entry which is preliminary data.</text>
</comment>
<dbReference type="SUPFAM" id="SSF47384">
    <property type="entry name" value="Homodimeric domain of signal transducing histidine kinase"/>
    <property type="match status" value="1"/>
</dbReference>
<evidence type="ECO:0000256" key="7">
    <source>
        <dbReference type="ARBA" id="ARBA00022801"/>
    </source>
</evidence>
<dbReference type="InterPro" id="IPR011006">
    <property type="entry name" value="CheY-like_superfamily"/>
</dbReference>
<evidence type="ECO:0000256" key="5">
    <source>
        <dbReference type="ARBA" id="ARBA00022679"/>
    </source>
</evidence>
<evidence type="ECO:0000256" key="3">
    <source>
        <dbReference type="ARBA" id="ARBA00012438"/>
    </source>
</evidence>
<dbReference type="InterPro" id="IPR003660">
    <property type="entry name" value="HAMP_dom"/>
</dbReference>
<dbReference type="SMART" id="SM00387">
    <property type="entry name" value="HATPase_c"/>
    <property type="match status" value="1"/>
</dbReference>
<protein>
    <recommendedName>
        <fullName evidence="3">histidine kinase</fullName>
        <ecNumber evidence="3">2.7.13.3</ecNumber>
    </recommendedName>
</protein>
<feature type="domain" description="HAMP" evidence="12">
    <location>
        <begin position="365"/>
        <end position="418"/>
    </location>
</feature>